<feature type="transmembrane region" description="Helical" evidence="12">
    <location>
        <begin position="354"/>
        <end position="376"/>
    </location>
</feature>
<dbReference type="PANTHER" id="PTHR11662">
    <property type="entry name" value="SOLUTE CARRIER FAMILY 17"/>
    <property type="match status" value="1"/>
</dbReference>
<protein>
    <recommendedName>
        <fullName evidence="11">Putative inorganic phosphate cotransporter</fullName>
    </recommendedName>
</protein>
<name>A0A8S1AUA3_ARCPL</name>
<keyword evidence="8 12" id="KW-0472">Membrane</keyword>
<comment type="similarity">
    <text evidence="2">Belongs to the major facilitator superfamily. Sodium/anion cotransporter family.</text>
</comment>
<dbReference type="GO" id="GO:0016020">
    <property type="term" value="C:membrane"/>
    <property type="evidence" value="ECO:0007669"/>
    <property type="project" value="UniProtKB-SubCell"/>
</dbReference>
<keyword evidence="3" id="KW-0813">Transport</keyword>
<organism evidence="14 15">
    <name type="scientific">Arctia plantaginis</name>
    <name type="common">Wood tiger moth</name>
    <name type="synonym">Phalaena plantaginis</name>
    <dbReference type="NCBI Taxonomy" id="874455"/>
    <lineage>
        <taxon>Eukaryota</taxon>
        <taxon>Metazoa</taxon>
        <taxon>Ecdysozoa</taxon>
        <taxon>Arthropoda</taxon>
        <taxon>Hexapoda</taxon>
        <taxon>Insecta</taxon>
        <taxon>Pterygota</taxon>
        <taxon>Neoptera</taxon>
        <taxon>Endopterygota</taxon>
        <taxon>Lepidoptera</taxon>
        <taxon>Glossata</taxon>
        <taxon>Ditrysia</taxon>
        <taxon>Noctuoidea</taxon>
        <taxon>Erebidae</taxon>
        <taxon>Arctiinae</taxon>
        <taxon>Arctia</taxon>
    </lineage>
</organism>
<keyword evidence="4 12" id="KW-0812">Transmembrane</keyword>
<feature type="transmembrane region" description="Helical" evidence="12">
    <location>
        <begin position="94"/>
        <end position="116"/>
    </location>
</feature>
<dbReference type="CDD" id="cd17318">
    <property type="entry name" value="MFS_SLC17"/>
    <property type="match status" value="1"/>
</dbReference>
<dbReference type="FunFam" id="1.20.1250.20:FF:000144">
    <property type="entry name" value="Picot, isoform B"/>
    <property type="match status" value="1"/>
</dbReference>
<evidence type="ECO:0000256" key="2">
    <source>
        <dbReference type="ARBA" id="ARBA00008586"/>
    </source>
</evidence>
<evidence type="ECO:0000256" key="3">
    <source>
        <dbReference type="ARBA" id="ARBA00022448"/>
    </source>
</evidence>
<dbReference type="GO" id="GO:0015293">
    <property type="term" value="F:symporter activity"/>
    <property type="evidence" value="ECO:0007669"/>
    <property type="project" value="UniProtKB-KW"/>
</dbReference>
<evidence type="ECO:0000256" key="6">
    <source>
        <dbReference type="ARBA" id="ARBA00022989"/>
    </source>
</evidence>
<dbReference type="EMBL" id="CADEBD010000352">
    <property type="protein sequence ID" value="CAB3250922.1"/>
    <property type="molecule type" value="Genomic_DNA"/>
</dbReference>
<evidence type="ECO:0000256" key="8">
    <source>
        <dbReference type="ARBA" id="ARBA00023136"/>
    </source>
</evidence>
<dbReference type="GO" id="GO:0006814">
    <property type="term" value="P:sodium ion transport"/>
    <property type="evidence" value="ECO:0007669"/>
    <property type="project" value="UniProtKB-KW"/>
</dbReference>
<dbReference type="PROSITE" id="PS50850">
    <property type="entry name" value="MFS"/>
    <property type="match status" value="1"/>
</dbReference>
<feature type="transmembrane region" description="Helical" evidence="12">
    <location>
        <begin position="161"/>
        <end position="181"/>
    </location>
</feature>
<evidence type="ECO:0000256" key="12">
    <source>
        <dbReference type="SAM" id="Phobius"/>
    </source>
</evidence>
<comment type="caution">
    <text evidence="14">The sequence shown here is derived from an EMBL/GenBank/DDBJ whole genome shotgun (WGS) entry which is preliminary data.</text>
</comment>
<reference evidence="14 15" key="1">
    <citation type="submission" date="2020-04" db="EMBL/GenBank/DDBJ databases">
        <authorList>
            <person name="Wallbank WR R."/>
            <person name="Pardo Diaz C."/>
            <person name="Kozak K."/>
            <person name="Martin S."/>
            <person name="Jiggins C."/>
            <person name="Moest M."/>
            <person name="Warren A I."/>
            <person name="Byers J.R.P. K."/>
            <person name="Montejo-Kovacevich G."/>
            <person name="Yen C E."/>
        </authorList>
    </citation>
    <scope>NUCLEOTIDE SEQUENCE [LARGE SCALE GENOMIC DNA]</scope>
</reference>
<dbReference type="Gene3D" id="1.20.120.540">
    <property type="entry name" value="Voltage-gated potassium channels"/>
    <property type="match status" value="1"/>
</dbReference>
<dbReference type="Pfam" id="PF07690">
    <property type="entry name" value="MFS_1"/>
    <property type="match status" value="1"/>
</dbReference>
<feature type="transmembrane region" description="Helical" evidence="12">
    <location>
        <begin position="28"/>
        <end position="51"/>
    </location>
</feature>
<dbReference type="OrthoDB" id="19653at2759"/>
<dbReference type="Proteomes" id="UP000494256">
    <property type="component" value="Unassembled WGS sequence"/>
</dbReference>
<keyword evidence="6 12" id="KW-1133">Transmembrane helix</keyword>
<dbReference type="FunFam" id="1.20.1250.20:FF:000003">
    <property type="entry name" value="Solute carrier family 17 member 3"/>
    <property type="match status" value="1"/>
</dbReference>
<sequence length="468" mass="51138">MGKADEVSVNDDKSLKPKKLLGIRHVQVVLLFFGMLLAFAMRVNISMAIVAMTDKDSKTSFNWSMQTQSVILSSFFWGYIILQIPAGELAGKFGGSILVTAVIVGNSAVSLLVPLAAYYGGWQALCACRVLQGLTQGFLYPSMHSLIGKWVPLEEKSSLGTLVYGGAQLGTALQLLVSGYIADYWGWPAIFYVNGALGAIWTAVYVTFGADSPQSSRMISAEEKLYIQTSLKQVGVQKKPQTPWRAICTSLPFIALIITHCGQNWGFWTLMTEMPSYMKQILGVDIKSNGAMSALPYLSMYLLSFPFGFISDYVLKKKLLSISACRKVSNSIGLWGPAVSLVGLSYVPAGNIKLAVALLTLVVGLNAGHYTGFMIVHIDMAPNFAGTLMGITNFFANIISIVSPLIAGLILEDETDPSQWRQVFYLSSAVYIGANLFFVIFGSCELQPWNTPKENTEKETQKRIEKVV</sequence>
<dbReference type="AlphaFoldDB" id="A0A8S1AUA3"/>
<gene>
    <name evidence="14" type="ORF">APLA_LOCUS13412</name>
</gene>
<evidence type="ECO:0000256" key="10">
    <source>
        <dbReference type="ARBA" id="ARBA00054632"/>
    </source>
</evidence>
<comment type="subcellular location">
    <subcellularLocation>
        <location evidence="1">Membrane</location>
        <topology evidence="1">Multi-pass membrane protein</topology>
    </subcellularLocation>
</comment>
<dbReference type="InterPro" id="IPR027378">
    <property type="entry name" value="Nucleotide_channel_N"/>
</dbReference>
<dbReference type="InterPro" id="IPR020846">
    <property type="entry name" value="MFS_dom"/>
</dbReference>
<dbReference type="InterPro" id="IPR011701">
    <property type="entry name" value="MFS"/>
</dbReference>
<evidence type="ECO:0000256" key="5">
    <source>
        <dbReference type="ARBA" id="ARBA00022847"/>
    </source>
</evidence>
<keyword evidence="7" id="KW-0915">Sodium</keyword>
<evidence type="ECO:0000259" key="13">
    <source>
        <dbReference type="PROSITE" id="PS50850"/>
    </source>
</evidence>
<feature type="transmembrane region" description="Helical" evidence="12">
    <location>
        <begin position="187"/>
        <end position="208"/>
    </location>
</feature>
<evidence type="ECO:0000313" key="15">
    <source>
        <dbReference type="Proteomes" id="UP000494256"/>
    </source>
</evidence>
<evidence type="ECO:0000256" key="4">
    <source>
        <dbReference type="ARBA" id="ARBA00022692"/>
    </source>
</evidence>
<keyword evidence="9" id="KW-0406">Ion transport</keyword>
<evidence type="ECO:0000256" key="1">
    <source>
        <dbReference type="ARBA" id="ARBA00004141"/>
    </source>
</evidence>
<keyword evidence="9" id="KW-0739">Sodium transport</keyword>
<dbReference type="GO" id="GO:0006820">
    <property type="term" value="P:monoatomic anion transport"/>
    <property type="evidence" value="ECO:0007669"/>
    <property type="project" value="TreeGrafter"/>
</dbReference>
<evidence type="ECO:0000256" key="9">
    <source>
        <dbReference type="ARBA" id="ARBA00023201"/>
    </source>
</evidence>
<feature type="transmembrane region" description="Helical" evidence="12">
    <location>
        <begin position="388"/>
        <end position="411"/>
    </location>
</feature>
<dbReference type="InterPro" id="IPR050382">
    <property type="entry name" value="MFS_Na/Anion_cotransporter"/>
</dbReference>
<proteinExistence type="inferred from homology"/>
<feature type="transmembrane region" description="Helical" evidence="12">
    <location>
        <begin position="294"/>
        <end position="315"/>
    </location>
</feature>
<feature type="transmembrane region" description="Helical" evidence="12">
    <location>
        <begin position="63"/>
        <end position="82"/>
    </location>
</feature>
<dbReference type="SUPFAM" id="SSF103473">
    <property type="entry name" value="MFS general substrate transporter"/>
    <property type="match status" value="1"/>
</dbReference>
<dbReference type="Gene3D" id="1.20.1250.20">
    <property type="entry name" value="MFS general substrate transporter like domains"/>
    <property type="match status" value="1"/>
</dbReference>
<evidence type="ECO:0000256" key="7">
    <source>
        <dbReference type="ARBA" id="ARBA00023053"/>
    </source>
</evidence>
<evidence type="ECO:0000256" key="11">
    <source>
        <dbReference type="ARBA" id="ARBA00068450"/>
    </source>
</evidence>
<feature type="transmembrane region" description="Helical" evidence="12">
    <location>
        <begin position="246"/>
        <end position="268"/>
    </location>
</feature>
<feature type="domain" description="Major facilitator superfamily (MFS) profile" evidence="13">
    <location>
        <begin position="27"/>
        <end position="446"/>
    </location>
</feature>
<dbReference type="PANTHER" id="PTHR11662:SF280">
    <property type="entry name" value="FI21844P1-RELATED"/>
    <property type="match status" value="1"/>
</dbReference>
<dbReference type="InterPro" id="IPR036259">
    <property type="entry name" value="MFS_trans_sf"/>
</dbReference>
<comment type="function">
    <text evidence="10">May be an inorganic phosphate cotransporter.</text>
</comment>
<feature type="transmembrane region" description="Helical" evidence="12">
    <location>
        <begin position="327"/>
        <end position="348"/>
    </location>
</feature>
<accession>A0A8S1AUA3</accession>
<evidence type="ECO:0000313" key="14">
    <source>
        <dbReference type="EMBL" id="CAB3250922.1"/>
    </source>
</evidence>
<feature type="transmembrane region" description="Helical" evidence="12">
    <location>
        <begin position="423"/>
        <end position="444"/>
    </location>
</feature>
<keyword evidence="5" id="KW-0769">Symport</keyword>